<dbReference type="EMBL" id="LAVV01012559">
    <property type="protein sequence ID" value="KNZ46574.1"/>
    <property type="molecule type" value="Genomic_DNA"/>
</dbReference>
<comment type="caution">
    <text evidence="4">The sequence shown here is derived from an EMBL/GenBank/DDBJ whole genome shotgun (WGS) entry which is preliminary data.</text>
</comment>
<dbReference type="GO" id="GO:0003676">
    <property type="term" value="F:nucleic acid binding"/>
    <property type="evidence" value="ECO:0007669"/>
    <property type="project" value="InterPro"/>
</dbReference>
<proteinExistence type="predicted"/>
<dbReference type="AlphaFoldDB" id="A0A0L6UDD5"/>
<accession>A0A0L6UDD5</accession>
<evidence type="ECO:0000313" key="4">
    <source>
        <dbReference type="EMBL" id="KNZ46574.1"/>
    </source>
</evidence>
<evidence type="ECO:0000259" key="3">
    <source>
        <dbReference type="PROSITE" id="PS50158"/>
    </source>
</evidence>
<dbReference type="InterPro" id="IPR036875">
    <property type="entry name" value="Znf_CCHC_sf"/>
</dbReference>
<keyword evidence="2" id="KW-0479">Metal-binding</keyword>
<gene>
    <name evidence="4" type="ORF">VP01_7158g1</name>
</gene>
<dbReference type="GO" id="GO:0006397">
    <property type="term" value="P:mRNA processing"/>
    <property type="evidence" value="ECO:0007669"/>
    <property type="project" value="UniProtKB-KW"/>
</dbReference>
<dbReference type="Gene3D" id="4.10.60.10">
    <property type="entry name" value="Zinc finger, CCHC-type"/>
    <property type="match status" value="1"/>
</dbReference>
<dbReference type="Proteomes" id="UP000037035">
    <property type="component" value="Unassembled WGS sequence"/>
</dbReference>
<keyword evidence="5" id="KW-1185">Reference proteome</keyword>
<dbReference type="OrthoDB" id="3205788at2759"/>
<organism evidence="4 5">
    <name type="scientific">Puccinia sorghi</name>
    <dbReference type="NCBI Taxonomy" id="27349"/>
    <lineage>
        <taxon>Eukaryota</taxon>
        <taxon>Fungi</taxon>
        <taxon>Dikarya</taxon>
        <taxon>Basidiomycota</taxon>
        <taxon>Pucciniomycotina</taxon>
        <taxon>Pucciniomycetes</taxon>
        <taxon>Pucciniales</taxon>
        <taxon>Pucciniaceae</taxon>
        <taxon>Puccinia</taxon>
    </lineage>
</organism>
<dbReference type="VEuPathDB" id="FungiDB:VP01_7158g1"/>
<reference evidence="4 5" key="1">
    <citation type="submission" date="2015-08" db="EMBL/GenBank/DDBJ databases">
        <title>Next Generation Sequencing and Analysis of the Genome of Puccinia sorghi L Schw, the Causal Agent of Maize Common Rust.</title>
        <authorList>
            <person name="Rochi L."/>
            <person name="Burguener G."/>
            <person name="Darino M."/>
            <person name="Turjanski A."/>
            <person name="Kreff E."/>
            <person name="Dieguez M.J."/>
            <person name="Sacco F."/>
        </authorList>
    </citation>
    <scope>NUCLEOTIDE SEQUENCE [LARGE SCALE GENOMIC DNA]</scope>
    <source>
        <strain evidence="4 5">RO10H11247</strain>
    </source>
</reference>
<evidence type="ECO:0000313" key="5">
    <source>
        <dbReference type="Proteomes" id="UP000037035"/>
    </source>
</evidence>
<evidence type="ECO:0000256" key="1">
    <source>
        <dbReference type="ARBA" id="ARBA00022664"/>
    </source>
</evidence>
<dbReference type="InterPro" id="IPR001878">
    <property type="entry name" value="Znf_CCHC"/>
</dbReference>
<keyword evidence="2" id="KW-0862">Zinc</keyword>
<keyword evidence="2" id="KW-0863">Zinc-finger</keyword>
<feature type="non-terminal residue" evidence="4">
    <location>
        <position position="87"/>
    </location>
</feature>
<feature type="non-terminal residue" evidence="4">
    <location>
        <position position="1"/>
    </location>
</feature>
<dbReference type="SUPFAM" id="SSF57756">
    <property type="entry name" value="Retrovirus zinc finger-like domains"/>
    <property type="match status" value="1"/>
</dbReference>
<dbReference type="GO" id="GO:0008270">
    <property type="term" value="F:zinc ion binding"/>
    <property type="evidence" value="ECO:0007669"/>
    <property type="project" value="UniProtKB-KW"/>
</dbReference>
<evidence type="ECO:0000256" key="2">
    <source>
        <dbReference type="PROSITE-ProRule" id="PRU00047"/>
    </source>
</evidence>
<feature type="domain" description="CCHC-type" evidence="3">
    <location>
        <begin position="33"/>
        <end position="47"/>
    </location>
</feature>
<dbReference type="PROSITE" id="PS50158">
    <property type="entry name" value="ZF_CCHC"/>
    <property type="match status" value="1"/>
</dbReference>
<sequence length="87" mass="9251">PPPAAANPKAMDLSAMNSQLSDTDRANLMKNQCFCCCQNGHLSRDCPGRTGQSSRLVQLSDLEALIKRVATKDNQSQADSSTNGAAQ</sequence>
<keyword evidence="1" id="KW-0507">mRNA processing</keyword>
<name>A0A0L6UDD5_9BASI</name>
<protein>
    <recommendedName>
        <fullName evidence="3">CCHC-type domain-containing protein</fullName>
    </recommendedName>
</protein>